<dbReference type="InterPro" id="IPR045944">
    <property type="entry name" value="DUF6364"/>
</dbReference>
<gene>
    <name evidence="2" type="ORF">BSQ44_00055</name>
</gene>
<evidence type="ECO:0000313" key="3">
    <source>
        <dbReference type="Proteomes" id="UP000182840"/>
    </source>
</evidence>
<keyword evidence="3" id="KW-1185">Reference proteome</keyword>
<dbReference type="STRING" id="1670800.BSQ44_00055"/>
<reference evidence="3" key="1">
    <citation type="submission" date="2016-11" db="EMBL/GenBank/DDBJ databases">
        <title>Mesorhizobium oceanicum sp. nov., isolated from deep seawater in South China Sea.</title>
        <authorList>
            <person name="Fu G.-Y."/>
        </authorList>
    </citation>
    <scope>NUCLEOTIDE SEQUENCE [LARGE SCALE GENOMIC DNA]</scope>
    <source>
        <strain evidence="3">B7</strain>
    </source>
</reference>
<accession>A0A1L3SY55</accession>
<feature type="region of interest" description="Disordered" evidence="1">
    <location>
        <begin position="86"/>
        <end position="105"/>
    </location>
</feature>
<evidence type="ECO:0000256" key="1">
    <source>
        <dbReference type="SAM" id="MobiDB-lite"/>
    </source>
</evidence>
<organism evidence="2 3">
    <name type="scientific">Aquibium oceanicum</name>
    <dbReference type="NCBI Taxonomy" id="1670800"/>
    <lineage>
        <taxon>Bacteria</taxon>
        <taxon>Pseudomonadati</taxon>
        <taxon>Pseudomonadota</taxon>
        <taxon>Alphaproteobacteria</taxon>
        <taxon>Hyphomicrobiales</taxon>
        <taxon>Phyllobacteriaceae</taxon>
        <taxon>Aquibium</taxon>
    </lineage>
</organism>
<name>A0A1L3SY55_9HYPH</name>
<dbReference type="InterPro" id="IPR010985">
    <property type="entry name" value="Ribbon_hlx_hlx"/>
</dbReference>
<dbReference type="Proteomes" id="UP000182840">
    <property type="component" value="Chromosome"/>
</dbReference>
<evidence type="ECO:0008006" key="4">
    <source>
        <dbReference type="Google" id="ProtNLM"/>
    </source>
</evidence>
<dbReference type="EMBL" id="CP018171">
    <property type="protein sequence ID" value="APH74310.1"/>
    <property type="molecule type" value="Genomic_DNA"/>
</dbReference>
<sequence>MTMKNITLAIDEELLGKARNLAERRKTSLNAMVRSLLQQEVEQEDRIAWAKAGMKRLMEEARAKAALDDGEAYVWTRRDAYAEREDRLLSRHERPDLRGFGEEES</sequence>
<dbReference type="GO" id="GO:0006355">
    <property type="term" value="P:regulation of DNA-templated transcription"/>
    <property type="evidence" value="ECO:0007669"/>
    <property type="project" value="InterPro"/>
</dbReference>
<dbReference type="AlphaFoldDB" id="A0A1L3SY55"/>
<dbReference type="Pfam" id="PF19891">
    <property type="entry name" value="DUF6364"/>
    <property type="match status" value="1"/>
</dbReference>
<evidence type="ECO:0000313" key="2">
    <source>
        <dbReference type="EMBL" id="APH74310.1"/>
    </source>
</evidence>
<proteinExistence type="predicted"/>
<protein>
    <recommendedName>
        <fullName evidence="4">CopG family transcriptional regulator</fullName>
    </recommendedName>
</protein>
<dbReference type="KEGG" id="meso:BSQ44_00055"/>
<dbReference type="SUPFAM" id="SSF47598">
    <property type="entry name" value="Ribbon-helix-helix"/>
    <property type="match status" value="1"/>
</dbReference>